<comment type="caution">
    <text evidence="6">The sequence shown here is derived from an EMBL/GenBank/DDBJ whole genome shotgun (WGS) entry which is preliminary data.</text>
</comment>
<dbReference type="AlphaFoldDB" id="A0A841ATF9"/>
<keyword evidence="2 5" id="KW-0812">Transmembrane</keyword>
<evidence type="ECO:0000256" key="4">
    <source>
        <dbReference type="ARBA" id="ARBA00023136"/>
    </source>
</evidence>
<gene>
    <name evidence="6" type="ORF">HD599_003198</name>
</gene>
<reference evidence="6 7" key="1">
    <citation type="submission" date="2020-08" db="EMBL/GenBank/DDBJ databases">
        <title>Sequencing the genomes of 1000 actinobacteria strains.</title>
        <authorList>
            <person name="Klenk H.-P."/>
        </authorList>
    </citation>
    <scope>NUCLEOTIDE SEQUENCE [LARGE SCALE GENOMIC DNA]</scope>
    <source>
        <strain evidence="6 7">DSM 105784</strain>
    </source>
</reference>
<organism evidence="6 7">
    <name type="scientific">Conyzicola lurida</name>
    <dbReference type="NCBI Taxonomy" id="1172621"/>
    <lineage>
        <taxon>Bacteria</taxon>
        <taxon>Bacillati</taxon>
        <taxon>Actinomycetota</taxon>
        <taxon>Actinomycetes</taxon>
        <taxon>Micrococcales</taxon>
        <taxon>Microbacteriaceae</taxon>
        <taxon>Conyzicola</taxon>
    </lineage>
</organism>
<keyword evidence="7" id="KW-1185">Reference proteome</keyword>
<dbReference type="Pfam" id="PF13564">
    <property type="entry name" value="DoxX_2"/>
    <property type="match status" value="1"/>
</dbReference>
<evidence type="ECO:0000313" key="7">
    <source>
        <dbReference type="Proteomes" id="UP000536685"/>
    </source>
</evidence>
<dbReference type="GO" id="GO:0016020">
    <property type="term" value="C:membrane"/>
    <property type="evidence" value="ECO:0007669"/>
    <property type="project" value="UniProtKB-SubCell"/>
</dbReference>
<accession>A0A841ATF9</accession>
<comment type="subcellular location">
    <subcellularLocation>
        <location evidence="1">Membrane</location>
        <topology evidence="1">Multi-pass membrane protein</topology>
    </subcellularLocation>
</comment>
<dbReference type="Proteomes" id="UP000536685">
    <property type="component" value="Unassembled WGS sequence"/>
</dbReference>
<name>A0A841ATF9_9MICO</name>
<evidence type="ECO:0000256" key="2">
    <source>
        <dbReference type="ARBA" id="ARBA00022692"/>
    </source>
</evidence>
<keyword evidence="3 5" id="KW-1133">Transmembrane helix</keyword>
<evidence type="ECO:0000256" key="5">
    <source>
        <dbReference type="SAM" id="Phobius"/>
    </source>
</evidence>
<evidence type="ECO:0000256" key="3">
    <source>
        <dbReference type="ARBA" id="ARBA00022989"/>
    </source>
</evidence>
<keyword evidence="4 5" id="KW-0472">Membrane</keyword>
<dbReference type="InterPro" id="IPR032808">
    <property type="entry name" value="DoxX"/>
</dbReference>
<feature type="transmembrane region" description="Helical" evidence="5">
    <location>
        <begin position="102"/>
        <end position="120"/>
    </location>
</feature>
<dbReference type="EMBL" id="JACHMJ010000001">
    <property type="protein sequence ID" value="MBB5844875.1"/>
    <property type="molecule type" value="Genomic_DNA"/>
</dbReference>
<evidence type="ECO:0000313" key="6">
    <source>
        <dbReference type="EMBL" id="MBB5844875.1"/>
    </source>
</evidence>
<sequence length="121" mass="12859">MEIALWIVAAIVALLYLAAGWQKVFATEKYSAMAAWTTKTSPNVVRVVGVLELLGAIGLILPQATGIGAPLLTILAAGGLVLVQLVAIGIHLGEKVYKSLPMNVLLVILPLFVFLGRLLWV</sequence>
<feature type="transmembrane region" description="Helical" evidence="5">
    <location>
        <begin position="44"/>
        <end position="62"/>
    </location>
</feature>
<feature type="transmembrane region" description="Helical" evidence="5">
    <location>
        <begin position="69"/>
        <end position="90"/>
    </location>
</feature>
<evidence type="ECO:0000256" key="1">
    <source>
        <dbReference type="ARBA" id="ARBA00004141"/>
    </source>
</evidence>
<proteinExistence type="predicted"/>
<protein>
    <submittedName>
        <fullName evidence="6">Putative membrane protein YphA (DoxX/SURF4 family)</fullName>
    </submittedName>
</protein>
<dbReference type="RefSeq" id="WP_184239454.1">
    <property type="nucleotide sequence ID" value="NZ_JACHMJ010000001.1"/>
</dbReference>